<evidence type="ECO:0000256" key="5">
    <source>
        <dbReference type="ARBA" id="ARBA00022692"/>
    </source>
</evidence>
<evidence type="ECO:0000256" key="9">
    <source>
        <dbReference type="SAM" id="Phobius"/>
    </source>
</evidence>
<gene>
    <name evidence="11" type="ORF">GCM10025866_07430</name>
</gene>
<feature type="transmembrane region" description="Helical" evidence="9">
    <location>
        <begin position="140"/>
        <end position="158"/>
    </location>
</feature>
<dbReference type="PANTHER" id="PTHR43562:SF1">
    <property type="entry name" value="NA(+)_H(+) ANTIPORTER YJBQ-RELATED"/>
    <property type="match status" value="1"/>
</dbReference>
<feature type="transmembrane region" description="Helical" evidence="9">
    <location>
        <begin position="170"/>
        <end position="192"/>
    </location>
</feature>
<evidence type="ECO:0000313" key="11">
    <source>
        <dbReference type="EMBL" id="BDZ44834.1"/>
    </source>
</evidence>
<organism evidence="11 12">
    <name type="scientific">Naasia aerilata</name>
    <dbReference type="NCBI Taxonomy" id="1162966"/>
    <lineage>
        <taxon>Bacteria</taxon>
        <taxon>Bacillati</taxon>
        <taxon>Actinomycetota</taxon>
        <taxon>Actinomycetes</taxon>
        <taxon>Micrococcales</taxon>
        <taxon>Microbacteriaceae</taxon>
        <taxon>Naasia</taxon>
    </lineage>
</organism>
<evidence type="ECO:0000256" key="3">
    <source>
        <dbReference type="ARBA" id="ARBA00022448"/>
    </source>
</evidence>
<evidence type="ECO:0000256" key="8">
    <source>
        <dbReference type="ARBA" id="ARBA00023136"/>
    </source>
</evidence>
<dbReference type="InterPro" id="IPR038770">
    <property type="entry name" value="Na+/solute_symporter_sf"/>
</dbReference>
<dbReference type="EMBL" id="AP027731">
    <property type="protein sequence ID" value="BDZ44834.1"/>
    <property type="molecule type" value="Genomic_DNA"/>
</dbReference>
<feature type="transmembrane region" description="Helical" evidence="9">
    <location>
        <begin position="228"/>
        <end position="253"/>
    </location>
</feature>
<keyword evidence="6 9" id="KW-1133">Transmembrane helix</keyword>
<evidence type="ECO:0000256" key="2">
    <source>
        <dbReference type="ARBA" id="ARBA00005551"/>
    </source>
</evidence>
<protein>
    <recommendedName>
        <fullName evidence="10">Cation/H+ exchanger transmembrane domain-containing protein</fullName>
    </recommendedName>
</protein>
<evidence type="ECO:0000259" key="10">
    <source>
        <dbReference type="Pfam" id="PF00999"/>
    </source>
</evidence>
<dbReference type="PANTHER" id="PTHR43562">
    <property type="entry name" value="NAPA-TYPE SODIUM/HYDROGEN ANTIPORTER"/>
    <property type="match status" value="1"/>
</dbReference>
<keyword evidence="4" id="KW-0050">Antiport</keyword>
<accession>A0ABM8G9F5</accession>
<comment type="subcellular location">
    <subcellularLocation>
        <location evidence="1">Membrane</location>
        <topology evidence="1">Multi-pass membrane protein</topology>
    </subcellularLocation>
</comment>
<feature type="transmembrane region" description="Helical" evidence="9">
    <location>
        <begin position="85"/>
        <end position="104"/>
    </location>
</feature>
<dbReference type="Pfam" id="PF00999">
    <property type="entry name" value="Na_H_Exchanger"/>
    <property type="match status" value="1"/>
</dbReference>
<reference evidence="12" key="1">
    <citation type="journal article" date="2019" name="Int. J. Syst. Evol. Microbiol.">
        <title>The Global Catalogue of Microorganisms (GCM) 10K type strain sequencing project: providing services to taxonomists for standard genome sequencing and annotation.</title>
        <authorList>
            <consortium name="The Broad Institute Genomics Platform"/>
            <consortium name="The Broad Institute Genome Sequencing Center for Infectious Disease"/>
            <person name="Wu L."/>
            <person name="Ma J."/>
        </authorList>
    </citation>
    <scope>NUCLEOTIDE SEQUENCE [LARGE SCALE GENOMIC DNA]</scope>
    <source>
        <strain evidence="12">NBRC 108725</strain>
    </source>
</reference>
<evidence type="ECO:0000256" key="6">
    <source>
        <dbReference type="ARBA" id="ARBA00022989"/>
    </source>
</evidence>
<keyword evidence="8 9" id="KW-0472">Membrane</keyword>
<name>A0ABM8G9F5_9MICO</name>
<keyword evidence="5 9" id="KW-0812">Transmembrane</keyword>
<sequence>MPLLRDAGELTTPFGRAMTRHGAVGEFAPLVAISLFLSGRSPALASVVLLGFVVLAGVGIWLAARGPYLPLQRLITATLHTSGQFAIRLVLGILAALTCLSIALGLDMLLGSFAAGVLARVLLSAAPAADREAVEGKLEAVGFGFLVPIFFVNTGVTFPLGELFGDVRTLLLVPLFLLVLLVVRGLPALLAFPGSSTRERAATVLMTATGLPIIVAVTNLGVQSHDLTAGMAAALVGAGMLSVLVFPVVGLALRGPIEPVRAAVPAAEP</sequence>
<evidence type="ECO:0000256" key="4">
    <source>
        <dbReference type="ARBA" id="ARBA00022449"/>
    </source>
</evidence>
<feature type="transmembrane region" description="Helical" evidence="9">
    <location>
        <begin position="204"/>
        <end position="222"/>
    </location>
</feature>
<feature type="transmembrane region" description="Helical" evidence="9">
    <location>
        <begin position="43"/>
        <end position="64"/>
    </location>
</feature>
<proteinExistence type="inferred from homology"/>
<dbReference type="InterPro" id="IPR006153">
    <property type="entry name" value="Cation/H_exchanger_TM"/>
</dbReference>
<dbReference type="Proteomes" id="UP001321498">
    <property type="component" value="Chromosome"/>
</dbReference>
<dbReference type="Gene3D" id="1.20.1530.20">
    <property type="match status" value="1"/>
</dbReference>
<keyword evidence="3" id="KW-0813">Transport</keyword>
<evidence type="ECO:0000256" key="1">
    <source>
        <dbReference type="ARBA" id="ARBA00004141"/>
    </source>
</evidence>
<evidence type="ECO:0000256" key="7">
    <source>
        <dbReference type="ARBA" id="ARBA00023065"/>
    </source>
</evidence>
<feature type="domain" description="Cation/H+ exchanger transmembrane" evidence="10">
    <location>
        <begin position="1"/>
        <end position="248"/>
    </location>
</feature>
<keyword evidence="12" id="KW-1185">Reference proteome</keyword>
<comment type="similarity">
    <text evidence="2">Belongs to the monovalent cation:proton antiporter 2 (CPA2) transporter (TC 2.A.37) family.</text>
</comment>
<feature type="transmembrane region" description="Helical" evidence="9">
    <location>
        <begin position="110"/>
        <end position="128"/>
    </location>
</feature>
<evidence type="ECO:0000313" key="12">
    <source>
        <dbReference type="Proteomes" id="UP001321498"/>
    </source>
</evidence>
<keyword evidence="7" id="KW-0406">Ion transport</keyword>